<feature type="compositionally biased region" description="Basic and acidic residues" evidence="1">
    <location>
        <begin position="10"/>
        <end position="20"/>
    </location>
</feature>
<reference evidence="2" key="1">
    <citation type="submission" date="2020-05" db="EMBL/GenBank/DDBJ databases">
        <authorList>
            <person name="Chiriac C."/>
            <person name="Salcher M."/>
            <person name="Ghai R."/>
            <person name="Kavagutti S V."/>
        </authorList>
    </citation>
    <scope>NUCLEOTIDE SEQUENCE</scope>
</reference>
<dbReference type="EMBL" id="LR798389">
    <property type="protein sequence ID" value="CAB5228590.1"/>
    <property type="molecule type" value="Genomic_DNA"/>
</dbReference>
<proteinExistence type="predicted"/>
<sequence>MDTQESAEPTEEKVDRRDLLSEQFDEIGSESPEPVIQTEAAEEPEEEPIWAKPPSSWKREYHEPWQSVDPKVREYVWQREEEVRSGIEPMKTKAQFADQVNKAMEPYMPTIQGLGIDAPTAIQALMQADYTLRNSPPDQKRAYLVQLASQYGINLGDEGYDQQVNPIDPAIYELRNELNSVRGEVVGWKKQQEEVQNQTLLSEIEQFAHKADFFEDARPTMIQLLNAGVATDLQDAYEKAIRLDPDLSEQVQQSRQAEADAAKSKAANKAAKSAKAAAVSVRTSTPGFQPTTKAQDRRSMLLEQFDSVSERF</sequence>
<feature type="compositionally biased region" description="Low complexity" evidence="1">
    <location>
        <begin position="264"/>
        <end position="278"/>
    </location>
</feature>
<evidence type="ECO:0000313" key="2">
    <source>
        <dbReference type="EMBL" id="CAB5228590.1"/>
    </source>
</evidence>
<feature type="region of interest" description="Disordered" evidence="1">
    <location>
        <begin position="254"/>
        <end position="296"/>
    </location>
</feature>
<organism evidence="2">
    <name type="scientific">uncultured Caudovirales phage</name>
    <dbReference type="NCBI Taxonomy" id="2100421"/>
    <lineage>
        <taxon>Viruses</taxon>
        <taxon>Duplodnaviria</taxon>
        <taxon>Heunggongvirae</taxon>
        <taxon>Uroviricota</taxon>
        <taxon>Caudoviricetes</taxon>
        <taxon>Peduoviridae</taxon>
        <taxon>Maltschvirus</taxon>
        <taxon>Maltschvirus maltsch</taxon>
    </lineage>
</organism>
<feature type="compositionally biased region" description="Polar residues" evidence="1">
    <location>
        <begin position="281"/>
        <end position="293"/>
    </location>
</feature>
<accession>A0A6J7XCM9</accession>
<protein>
    <submittedName>
        <fullName evidence="2">Uncharacterized protein</fullName>
    </submittedName>
</protein>
<evidence type="ECO:0000256" key="1">
    <source>
        <dbReference type="SAM" id="MobiDB-lite"/>
    </source>
</evidence>
<name>A0A6J7XCM9_9CAUD</name>
<feature type="region of interest" description="Disordered" evidence="1">
    <location>
        <begin position="1"/>
        <end position="64"/>
    </location>
</feature>
<gene>
    <name evidence="2" type="ORF">UFOVP1545_5</name>
</gene>